<evidence type="ECO:0008006" key="4">
    <source>
        <dbReference type="Google" id="ProtNLM"/>
    </source>
</evidence>
<evidence type="ECO:0000256" key="1">
    <source>
        <dbReference type="ARBA" id="ARBA00023125"/>
    </source>
</evidence>
<dbReference type="GO" id="GO:0003677">
    <property type="term" value="F:DNA binding"/>
    <property type="evidence" value="ECO:0007669"/>
    <property type="project" value="UniProtKB-KW"/>
</dbReference>
<dbReference type="Proteomes" id="UP000053647">
    <property type="component" value="Unassembled WGS sequence"/>
</dbReference>
<dbReference type="HOGENOM" id="CLU_003292_2_2_1"/>
<dbReference type="Gene3D" id="1.10.150.130">
    <property type="match status" value="1"/>
</dbReference>
<organism evidence="2 3">
    <name type="scientific">Paxillus involutus ATCC 200175</name>
    <dbReference type="NCBI Taxonomy" id="664439"/>
    <lineage>
        <taxon>Eukaryota</taxon>
        <taxon>Fungi</taxon>
        <taxon>Dikarya</taxon>
        <taxon>Basidiomycota</taxon>
        <taxon>Agaricomycotina</taxon>
        <taxon>Agaricomycetes</taxon>
        <taxon>Agaricomycetidae</taxon>
        <taxon>Boletales</taxon>
        <taxon>Paxilineae</taxon>
        <taxon>Paxillaceae</taxon>
        <taxon>Paxillus</taxon>
    </lineage>
</organism>
<protein>
    <recommendedName>
        <fullName evidence="4">Core-binding (CB) domain-containing protein</fullName>
    </recommendedName>
</protein>
<dbReference type="PANTHER" id="PTHR34605:SF3">
    <property type="entry name" value="P CELL-TYPE AGGLUTINATION PROTEIN MAP4-LIKE-RELATED"/>
    <property type="match status" value="1"/>
</dbReference>
<dbReference type="Gene3D" id="1.10.443.10">
    <property type="entry name" value="Intergrase catalytic core"/>
    <property type="match status" value="1"/>
</dbReference>
<accession>A0A0C9TQL5</accession>
<dbReference type="EMBL" id="KN819459">
    <property type="protein sequence ID" value="KIJ09471.1"/>
    <property type="molecule type" value="Genomic_DNA"/>
</dbReference>
<dbReference type="GO" id="GO:0015074">
    <property type="term" value="P:DNA integration"/>
    <property type="evidence" value="ECO:0007669"/>
    <property type="project" value="InterPro"/>
</dbReference>
<evidence type="ECO:0000313" key="3">
    <source>
        <dbReference type="Proteomes" id="UP000053647"/>
    </source>
</evidence>
<name>A0A0C9TQL5_PAXIN</name>
<dbReference type="AlphaFoldDB" id="A0A0C9TQL5"/>
<sequence>PSILRPHCLARQRLLMWRPASAPPRSTQSDNDRSLSEREIERILSVIGTSWSESTKELYGTGLLIFHVYCDINNIPDHLRAPVSTNSFTAFLSSCTGAYSGSTIANYAAAVKAWHLLHRMEWMVKDAEYKALLEGATRLAPSSSKRPKHDPFTVDILKRFSLLMNLDDPRDAAIFACLTCSFFCIACLGEFMVPAISKFNPSKHITRASFALTQNHEGLPVMHFSLPSTKTSKEGEEVHCAPHDQNSRLDPKGALDCHFRTNLDRESAHLFTWKHPSGGLRPLSKKEVTKRIDTIIKGQSDLPDRKGHSLCIGGTLFYLLKGVPFNIVKTMGRWSSKLFTLYLRHHAIILAPFLQQHP</sequence>
<feature type="non-terminal residue" evidence="2">
    <location>
        <position position="358"/>
    </location>
</feature>
<dbReference type="GO" id="GO:0006310">
    <property type="term" value="P:DNA recombination"/>
    <property type="evidence" value="ECO:0007669"/>
    <property type="project" value="InterPro"/>
</dbReference>
<dbReference type="SUPFAM" id="SSF47823">
    <property type="entry name" value="lambda integrase-like, N-terminal domain"/>
    <property type="match status" value="1"/>
</dbReference>
<gene>
    <name evidence="2" type="ORF">PAXINDRAFT_59604</name>
</gene>
<dbReference type="InterPro" id="IPR010998">
    <property type="entry name" value="Integrase_recombinase_N"/>
</dbReference>
<proteinExistence type="predicted"/>
<evidence type="ECO:0000313" key="2">
    <source>
        <dbReference type="EMBL" id="KIJ09471.1"/>
    </source>
</evidence>
<dbReference type="InterPro" id="IPR052925">
    <property type="entry name" value="Phage_Integrase-like_Recomb"/>
</dbReference>
<keyword evidence="1" id="KW-0238">DNA-binding</keyword>
<reference evidence="3" key="2">
    <citation type="submission" date="2015-01" db="EMBL/GenBank/DDBJ databases">
        <title>Evolutionary Origins and Diversification of the Mycorrhizal Mutualists.</title>
        <authorList>
            <consortium name="DOE Joint Genome Institute"/>
            <consortium name="Mycorrhizal Genomics Consortium"/>
            <person name="Kohler A."/>
            <person name="Kuo A."/>
            <person name="Nagy L.G."/>
            <person name="Floudas D."/>
            <person name="Copeland A."/>
            <person name="Barry K.W."/>
            <person name="Cichocki N."/>
            <person name="Veneault-Fourrey C."/>
            <person name="LaButti K."/>
            <person name="Lindquist E.A."/>
            <person name="Lipzen A."/>
            <person name="Lundell T."/>
            <person name="Morin E."/>
            <person name="Murat C."/>
            <person name="Riley R."/>
            <person name="Ohm R."/>
            <person name="Sun H."/>
            <person name="Tunlid A."/>
            <person name="Henrissat B."/>
            <person name="Grigoriev I.V."/>
            <person name="Hibbett D.S."/>
            <person name="Martin F."/>
        </authorList>
    </citation>
    <scope>NUCLEOTIDE SEQUENCE [LARGE SCALE GENOMIC DNA]</scope>
    <source>
        <strain evidence="3">ATCC 200175</strain>
    </source>
</reference>
<keyword evidence="3" id="KW-1185">Reference proteome</keyword>
<dbReference type="InterPro" id="IPR013762">
    <property type="entry name" value="Integrase-like_cat_sf"/>
</dbReference>
<feature type="non-terminal residue" evidence="2">
    <location>
        <position position="1"/>
    </location>
</feature>
<reference evidence="2 3" key="1">
    <citation type="submission" date="2014-06" db="EMBL/GenBank/DDBJ databases">
        <authorList>
            <consortium name="DOE Joint Genome Institute"/>
            <person name="Kuo A."/>
            <person name="Kohler A."/>
            <person name="Nagy L.G."/>
            <person name="Floudas D."/>
            <person name="Copeland A."/>
            <person name="Barry K.W."/>
            <person name="Cichocki N."/>
            <person name="Veneault-Fourrey C."/>
            <person name="LaButti K."/>
            <person name="Lindquist E.A."/>
            <person name="Lipzen A."/>
            <person name="Lundell T."/>
            <person name="Morin E."/>
            <person name="Murat C."/>
            <person name="Sun H."/>
            <person name="Tunlid A."/>
            <person name="Henrissat B."/>
            <person name="Grigoriev I.V."/>
            <person name="Hibbett D.S."/>
            <person name="Martin F."/>
            <person name="Nordberg H.P."/>
            <person name="Cantor M.N."/>
            <person name="Hua S.X."/>
        </authorList>
    </citation>
    <scope>NUCLEOTIDE SEQUENCE [LARGE SCALE GENOMIC DNA]</scope>
    <source>
        <strain evidence="2 3">ATCC 200175</strain>
    </source>
</reference>
<dbReference type="PANTHER" id="PTHR34605">
    <property type="entry name" value="PHAGE_INTEGRASE DOMAIN-CONTAINING PROTEIN"/>
    <property type="match status" value="1"/>
</dbReference>
<dbReference type="OrthoDB" id="2678913at2759"/>